<proteinExistence type="predicted"/>
<gene>
    <name evidence="1" type="ORF">JI746_26985</name>
</gene>
<reference evidence="1 2" key="1">
    <citation type="journal article" date="2017" name="Int. J. Syst. Evol. Microbiol.">
        <title>Ramlibacter alkalitolerans sp. nov., alkali-tolerant bacterium isolated from soil of ginseng.</title>
        <authorList>
            <person name="Lee D.H."/>
            <person name="Cha C.J."/>
        </authorList>
    </citation>
    <scope>NUCLEOTIDE SEQUENCE [LARGE SCALE GENOMIC DNA]</scope>
    <source>
        <strain evidence="1 2">KACC 19305</strain>
    </source>
</reference>
<dbReference type="RefSeq" id="WP_201693415.1">
    <property type="nucleotide sequence ID" value="NZ_JAEQND010000023.1"/>
</dbReference>
<accession>A0ABS1JX59</accession>
<name>A0ABS1JX59_9BURK</name>
<evidence type="ECO:0000313" key="2">
    <source>
        <dbReference type="Proteomes" id="UP000622707"/>
    </source>
</evidence>
<comment type="caution">
    <text evidence="1">The sequence shown here is derived from an EMBL/GenBank/DDBJ whole genome shotgun (WGS) entry which is preliminary data.</text>
</comment>
<sequence>MRPFQLGSDMKTMRGTFYPTGWMVLLFPGEQQVREAARKLADAGVGEDRMMLMTPQDFRAEVAGSKGDEGILPSAGTEGDTVRKMAGLVAQGHHGLFIHAPDQEQSDHVMEILRDTPVSFGQKYRKLVIEDIVE</sequence>
<keyword evidence="2" id="KW-1185">Reference proteome</keyword>
<organism evidence="1 2">
    <name type="scientific">Ramlibacter alkalitolerans</name>
    <dbReference type="NCBI Taxonomy" id="2039631"/>
    <lineage>
        <taxon>Bacteria</taxon>
        <taxon>Pseudomonadati</taxon>
        <taxon>Pseudomonadota</taxon>
        <taxon>Betaproteobacteria</taxon>
        <taxon>Burkholderiales</taxon>
        <taxon>Comamonadaceae</taxon>
        <taxon>Ramlibacter</taxon>
    </lineage>
</organism>
<dbReference type="Proteomes" id="UP000622707">
    <property type="component" value="Unassembled WGS sequence"/>
</dbReference>
<protein>
    <submittedName>
        <fullName evidence="1">RNA-binding protein</fullName>
    </submittedName>
</protein>
<evidence type="ECO:0000313" key="1">
    <source>
        <dbReference type="EMBL" id="MBL0428777.1"/>
    </source>
</evidence>
<dbReference type="EMBL" id="JAEQND010000023">
    <property type="protein sequence ID" value="MBL0428777.1"/>
    <property type="molecule type" value="Genomic_DNA"/>
</dbReference>